<dbReference type="AlphaFoldDB" id="G9Y0S1"/>
<dbReference type="HOGENOM" id="CLU_3270864_0_0_6"/>
<comment type="caution">
    <text evidence="2">The sequence shown here is derived from an EMBL/GenBank/DDBJ whole genome shotgun (WGS) entry which is preliminary data.</text>
</comment>
<proteinExistence type="predicted"/>
<reference evidence="2 3" key="1">
    <citation type="submission" date="2011-08" db="EMBL/GenBank/DDBJ databases">
        <authorList>
            <person name="Weinstock G."/>
            <person name="Sodergren E."/>
            <person name="Clifton S."/>
            <person name="Fulton L."/>
            <person name="Fulton B."/>
            <person name="Courtney L."/>
            <person name="Fronick C."/>
            <person name="Harrison M."/>
            <person name="Strong C."/>
            <person name="Farmer C."/>
            <person name="Delahaunty K."/>
            <person name="Markovic C."/>
            <person name="Hall O."/>
            <person name="Minx P."/>
            <person name="Tomlinson C."/>
            <person name="Mitreva M."/>
            <person name="Hou S."/>
            <person name="Chen J."/>
            <person name="Wollam A."/>
            <person name="Pepin K.H."/>
            <person name="Johnson M."/>
            <person name="Bhonagiri V."/>
            <person name="Zhang X."/>
            <person name="Suruliraj S."/>
            <person name="Warren W."/>
            <person name="Chinwalla A."/>
            <person name="Mardis E.R."/>
            <person name="Wilson R.K."/>
        </authorList>
    </citation>
    <scope>NUCLEOTIDE SEQUENCE [LARGE SCALE GENOMIC DNA]</scope>
    <source>
        <strain evidence="2 3">ATCC 51873</strain>
    </source>
</reference>
<feature type="transmembrane region" description="Helical" evidence="1">
    <location>
        <begin position="21"/>
        <end position="40"/>
    </location>
</feature>
<keyword evidence="1" id="KW-0812">Transmembrane</keyword>
<gene>
    <name evidence="2" type="ORF">HMPREF0454_00129</name>
</gene>
<evidence type="ECO:0000313" key="3">
    <source>
        <dbReference type="Proteomes" id="UP000005959"/>
    </source>
</evidence>
<evidence type="ECO:0000313" key="2">
    <source>
        <dbReference type="EMBL" id="EHM48517.1"/>
    </source>
</evidence>
<evidence type="ECO:0000256" key="1">
    <source>
        <dbReference type="SAM" id="Phobius"/>
    </source>
</evidence>
<sequence>MALPVKNSRSFSRFRKSHHSIAPDGVHLAAFILFIHFPSFY</sequence>
<dbReference type="EMBL" id="AGCI01000004">
    <property type="protein sequence ID" value="EHM48517.1"/>
    <property type="molecule type" value="Genomic_DNA"/>
</dbReference>
<keyword evidence="1" id="KW-0472">Membrane</keyword>
<keyword evidence="1" id="KW-1133">Transmembrane helix</keyword>
<name>G9Y0S1_HAFAL</name>
<accession>G9Y0S1</accession>
<organism evidence="2 3">
    <name type="scientific">Hafnia alvei ATCC 51873</name>
    <dbReference type="NCBI Taxonomy" id="1002364"/>
    <lineage>
        <taxon>Bacteria</taxon>
        <taxon>Pseudomonadati</taxon>
        <taxon>Pseudomonadota</taxon>
        <taxon>Gammaproteobacteria</taxon>
        <taxon>Enterobacterales</taxon>
        <taxon>Hafniaceae</taxon>
        <taxon>Hafnia</taxon>
    </lineage>
</organism>
<protein>
    <submittedName>
        <fullName evidence="2">Uncharacterized protein</fullName>
    </submittedName>
</protein>
<dbReference type="Proteomes" id="UP000005959">
    <property type="component" value="Unassembled WGS sequence"/>
</dbReference>